<evidence type="ECO:0000313" key="2">
    <source>
        <dbReference type="EMBL" id="KAB1281538.1"/>
    </source>
</evidence>
<feature type="region of interest" description="Disordered" evidence="1">
    <location>
        <begin position="76"/>
        <end position="100"/>
    </location>
</feature>
<gene>
    <name evidence="2" type="ORF">Cadr_000004146</name>
</gene>
<protein>
    <submittedName>
        <fullName evidence="2">40S ribosomal protein S17</fullName>
    </submittedName>
</protein>
<dbReference type="GO" id="GO:0003735">
    <property type="term" value="F:structural constituent of ribosome"/>
    <property type="evidence" value="ECO:0007669"/>
    <property type="project" value="InterPro"/>
</dbReference>
<sequence>MSTDERETENAPPTKIKAVGNELTKLDQVLLPGTQQHRQRLHRNYKEGDHHYFQQEFPQQDSRHLMKSIQIAPMGGISSTLQEERERKGDIVPEISDLDQEITEADPDTKEMLKLFTFGSLFNPQLIQPPGGMDFNIPHGDT</sequence>
<dbReference type="PANTHER" id="PTHR10732">
    <property type="entry name" value="40S RIBOSOMAL PROTEIN S17"/>
    <property type="match status" value="1"/>
</dbReference>
<feature type="compositionally biased region" description="Basic and acidic residues" evidence="1">
    <location>
        <begin position="82"/>
        <end position="91"/>
    </location>
</feature>
<dbReference type="AlphaFoldDB" id="A0A5N4EDF0"/>
<proteinExistence type="predicted"/>
<keyword evidence="2" id="KW-0689">Ribosomal protein</keyword>
<dbReference type="PANTHER" id="PTHR10732:SF0">
    <property type="entry name" value="40S RIBOSOMAL PROTEIN S17"/>
    <property type="match status" value="1"/>
</dbReference>
<reference evidence="2 3" key="1">
    <citation type="journal article" date="2019" name="Mol. Ecol. Resour.">
        <title>Improving Illumina assemblies with Hi-C and long reads: an example with the North African dromedary.</title>
        <authorList>
            <person name="Elbers J.P."/>
            <person name="Rogers M.F."/>
            <person name="Perelman P.L."/>
            <person name="Proskuryakova A.A."/>
            <person name="Serdyukova N.A."/>
            <person name="Johnson W.E."/>
            <person name="Horin P."/>
            <person name="Corander J."/>
            <person name="Murphy D."/>
            <person name="Burger P.A."/>
        </authorList>
    </citation>
    <scope>NUCLEOTIDE SEQUENCE [LARGE SCALE GENOMIC DNA]</scope>
    <source>
        <strain evidence="2">Drom800</strain>
        <tissue evidence="2">Blood</tissue>
    </source>
</reference>
<comment type="caution">
    <text evidence="2">The sequence shown here is derived from an EMBL/GenBank/DDBJ whole genome shotgun (WGS) entry which is preliminary data.</text>
</comment>
<dbReference type="Proteomes" id="UP000299084">
    <property type="component" value="Unassembled WGS sequence"/>
</dbReference>
<dbReference type="GO" id="GO:0005840">
    <property type="term" value="C:ribosome"/>
    <property type="evidence" value="ECO:0007669"/>
    <property type="project" value="UniProtKB-KW"/>
</dbReference>
<name>A0A5N4EDF0_CAMDR</name>
<dbReference type="EMBL" id="JWIN03000003">
    <property type="protein sequence ID" value="KAB1281538.1"/>
    <property type="molecule type" value="Genomic_DNA"/>
</dbReference>
<dbReference type="GO" id="GO:0006412">
    <property type="term" value="P:translation"/>
    <property type="evidence" value="ECO:0007669"/>
    <property type="project" value="InterPro"/>
</dbReference>
<evidence type="ECO:0000256" key="1">
    <source>
        <dbReference type="SAM" id="MobiDB-lite"/>
    </source>
</evidence>
<keyword evidence="2" id="KW-0687">Ribonucleoprotein</keyword>
<accession>A0A5N4EDF0</accession>
<evidence type="ECO:0000313" key="3">
    <source>
        <dbReference type="Proteomes" id="UP000299084"/>
    </source>
</evidence>
<keyword evidence="3" id="KW-1185">Reference proteome</keyword>
<dbReference type="Pfam" id="PF00833">
    <property type="entry name" value="Ribosomal_S17e"/>
    <property type="match status" value="1"/>
</dbReference>
<organism evidence="2 3">
    <name type="scientific">Camelus dromedarius</name>
    <name type="common">Dromedary</name>
    <name type="synonym">Arabian camel</name>
    <dbReference type="NCBI Taxonomy" id="9838"/>
    <lineage>
        <taxon>Eukaryota</taxon>
        <taxon>Metazoa</taxon>
        <taxon>Chordata</taxon>
        <taxon>Craniata</taxon>
        <taxon>Vertebrata</taxon>
        <taxon>Euteleostomi</taxon>
        <taxon>Mammalia</taxon>
        <taxon>Eutheria</taxon>
        <taxon>Laurasiatheria</taxon>
        <taxon>Artiodactyla</taxon>
        <taxon>Tylopoda</taxon>
        <taxon>Camelidae</taxon>
        <taxon>Camelus</taxon>
    </lineage>
</organism>
<dbReference type="InterPro" id="IPR001210">
    <property type="entry name" value="Ribosomal_eS17"/>
</dbReference>